<dbReference type="AlphaFoldDB" id="A0A8J4TAH1"/>
<accession>A0A8J4TAH1</accession>
<dbReference type="GO" id="GO:0019695">
    <property type="term" value="P:choline metabolic process"/>
    <property type="evidence" value="ECO:0007669"/>
    <property type="project" value="TreeGrafter"/>
</dbReference>
<dbReference type="InterPro" id="IPR050654">
    <property type="entry name" value="AChE-related_enzymes"/>
</dbReference>
<dbReference type="GO" id="GO:0006581">
    <property type="term" value="P:acetylcholine catabolic process"/>
    <property type="evidence" value="ECO:0007669"/>
    <property type="project" value="TreeGrafter"/>
</dbReference>
<keyword evidence="3 4" id="KW-0378">Hydrolase</keyword>
<protein>
    <recommendedName>
        <fullName evidence="4">Carboxylic ester hydrolase</fullName>
        <ecNumber evidence="4">3.1.1.-</ecNumber>
    </recommendedName>
</protein>
<dbReference type="InterPro" id="IPR019819">
    <property type="entry name" value="Carboxylesterase_B_CS"/>
</dbReference>
<dbReference type="Pfam" id="PF00135">
    <property type="entry name" value="COesterase"/>
    <property type="match status" value="1"/>
</dbReference>
<dbReference type="EMBL" id="LUCH01006463">
    <property type="protein sequence ID" value="KAF5397304.1"/>
    <property type="molecule type" value="Genomic_DNA"/>
</dbReference>
<dbReference type="EC" id="3.1.1.-" evidence="4"/>
<dbReference type="GO" id="GO:0005615">
    <property type="term" value="C:extracellular space"/>
    <property type="evidence" value="ECO:0007669"/>
    <property type="project" value="TreeGrafter"/>
</dbReference>
<evidence type="ECO:0000313" key="6">
    <source>
        <dbReference type="EMBL" id="KAF5397304.1"/>
    </source>
</evidence>
<evidence type="ECO:0000256" key="2">
    <source>
        <dbReference type="ARBA" id="ARBA00022487"/>
    </source>
</evidence>
<evidence type="ECO:0000256" key="3">
    <source>
        <dbReference type="ARBA" id="ARBA00022801"/>
    </source>
</evidence>
<dbReference type="GO" id="GO:0003990">
    <property type="term" value="F:acetylcholinesterase activity"/>
    <property type="evidence" value="ECO:0007669"/>
    <property type="project" value="TreeGrafter"/>
</dbReference>
<organism evidence="6 7">
    <name type="scientific">Paragonimus heterotremus</name>
    <dbReference type="NCBI Taxonomy" id="100268"/>
    <lineage>
        <taxon>Eukaryota</taxon>
        <taxon>Metazoa</taxon>
        <taxon>Spiralia</taxon>
        <taxon>Lophotrochozoa</taxon>
        <taxon>Platyhelminthes</taxon>
        <taxon>Trematoda</taxon>
        <taxon>Digenea</taxon>
        <taxon>Plagiorchiida</taxon>
        <taxon>Troglotremata</taxon>
        <taxon>Troglotrematidae</taxon>
        <taxon>Paragonimus</taxon>
    </lineage>
</organism>
<dbReference type="PANTHER" id="PTHR43918">
    <property type="entry name" value="ACETYLCHOLINESTERASE"/>
    <property type="match status" value="1"/>
</dbReference>
<evidence type="ECO:0000259" key="5">
    <source>
        <dbReference type="Pfam" id="PF00135"/>
    </source>
</evidence>
<proteinExistence type="inferred from homology"/>
<comment type="similarity">
    <text evidence="1 4">Belongs to the type-B carboxylesterase/lipase family.</text>
</comment>
<evidence type="ECO:0000256" key="1">
    <source>
        <dbReference type="ARBA" id="ARBA00005964"/>
    </source>
</evidence>
<dbReference type="SUPFAM" id="SSF53474">
    <property type="entry name" value="alpha/beta-Hydrolases"/>
    <property type="match status" value="1"/>
</dbReference>
<dbReference type="InterPro" id="IPR019826">
    <property type="entry name" value="Carboxylesterase_B_AS"/>
</dbReference>
<name>A0A8J4TAH1_9TREM</name>
<dbReference type="Proteomes" id="UP000748531">
    <property type="component" value="Unassembled WGS sequence"/>
</dbReference>
<dbReference type="OrthoDB" id="408631at2759"/>
<gene>
    <name evidence="6" type="ORF">PHET_09733</name>
</gene>
<dbReference type="InterPro" id="IPR029058">
    <property type="entry name" value="AB_hydrolase_fold"/>
</dbReference>
<dbReference type="Gene3D" id="3.40.50.1820">
    <property type="entry name" value="alpha/beta hydrolase"/>
    <property type="match status" value="1"/>
</dbReference>
<sequence>MDYLQTIFMVAIYLCFSGISGQSDVLRTLSHGGTIRGTHEVVDVDGKAVELDIFLGIPYALPPVGPRRFAPPERHAGWSGVKNTTKLAPTCWQYLPSEFELNNAAARMWSNNTQMSEDCLYLNVWAPAKKQSADGSLLPVMVWIYGGGYTTGTSTLDVYDGTILASTQNVIIVSMQYRVGAFGFLRLDPTVGERASSVRSGIPNAHSIALGNQGLFDQLLALEWVHENIHHFGGSPQAVTLFGESSGSVSISILWLSPLAQRYFKRAILQSGSVLARWALNDLTEAHQRGSEVSHSIGCVSACYTKFANTNATNYM</sequence>
<dbReference type="InterPro" id="IPR002018">
    <property type="entry name" value="CarbesteraseB"/>
</dbReference>
<dbReference type="GO" id="GO:0005886">
    <property type="term" value="C:plasma membrane"/>
    <property type="evidence" value="ECO:0007669"/>
    <property type="project" value="TreeGrafter"/>
</dbReference>
<evidence type="ECO:0000313" key="7">
    <source>
        <dbReference type="Proteomes" id="UP000748531"/>
    </source>
</evidence>
<reference evidence="6" key="1">
    <citation type="submission" date="2019-05" db="EMBL/GenBank/DDBJ databases">
        <title>Annotation for the trematode Paragonimus heterotremus.</title>
        <authorList>
            <person name="Choi Y.-J."/>
        </authorList>
    </citation>
    <scope>NUCLEOTIDE SEQUENCE</scope>
    <source>
        <strain evidence="6">LC</strain>
    </source>
</reference>
<evidence type="ECO:0000256" key="4">
    <source>
        <dbReference type="RuleBase" id="RU361235"/>
    </source>
</evidence>
<comment type="caution">
    <text evidence="6">The sequence shown here is derived from an EMBL/GenBank/DDBJ whole genome shotgun (WGS) entry which is preliminary data.</text>
</comment>
<dbReference type="PROSITE" id="PS00122">
    <property type="entry name" value="CARBOXYLESTERASE_B_1"/>
    <property type="match status" value="1"/>
</dbReference>
<feature type="domain" description="Carboxylesterase type B" evidence="5">
    <location>
        <begin position="31"/>
        <end position="299"/>
    </location>
</feature>
<keyword evidence="7" id="KW-1185">Reference proteome</keyword>
<dbReference type="PROSITE" id="PS00941">
    <property type="entry name" value="CARBOXYLESTERASE_B_2"/>
    <property type="match status" value="1"/>
</dbReference>
<dbReference type="PANTHER" id="PTHR43918:SF13">
    <property type="entry name" value="ACETYLCHOLINESTERASE"/>
    <property type="match status" value="1"/>
</dbReference>
<keyword evidence="2" id="KW-0719">Serine esterase</keyword>